<protein>
    <submittedName>
        <fullName evidence="1">Uncharacterized protein</fullName>
    </submittedName>
</protein>
<dbReference type="Proteomes" id="UP000765509">
    <property type="component" value="Unassembled WGS sequence"/>
</dbReference>
<evidence type="ECO:0000313" key="2">
    <source>
        <dbReference type="Proteomes" id="UP000765509"/>
    </source>
</evidence>
<gene>
    <name evidence="1" type="ORF">O181_027635</name>
</gene>
<dbReference type="AlphaFoldDB" id="A0A9Q3CRD9"/>
<keyword evidence="2" id="KW-1185">Reference proteome</keyword>
<dbReference type="EMBL" id="AVOT02009347">
    <property type="protein sequence ID" value="MBW0487920.1"/>
    <property type="molecule type" value="Genomic_DNA"/>
</dbReference>
<evidence type="ECO:0000313" key="1">
    <source>
        <dbReference type="EMBL" id="MBW0487920.1"/>
    </source>
</evidence>
<comment type="caution">
    <text evidence="1">The sequence shown here is derived from an EMBL/GenBank/DDBJ whole genome shotgun (WGS) entry which is preliminary data.</text>
</comment>
<sequence>MLCLHQDNINCQICHMSFSIKPKTHINTIRNLCVITPHGARKKPTLTQELAFAPPFIISTSFQFLHSGKDMLPPRPPHVSHHPSLCCRSPPSYDAYAP</sequence>
<reference evidence="1" key="1">
    <citation type="submission" date="2021-03" db="EMBL/GenBank/DDBJ databases">
        <title>Draft genome sequence of rust myrtle Austropuccinia psidii MF-1, a brazilian biotype.</title>
        <authorList>
            <person name="Quecine M.C."/>
            <person name="Pachon D.M.R."/>
            <person name="Bonatelli M.L."/>
            <person name="Correr F.H."/>
            <person name="Franceschini L.M."/>
            <person name="Leite T.F."/>
            <person name="Margarido G.R.A."/>
            <person name="Almeida C.A."/>
            <person name="Ferrarezi J.A."/>
            <person name="Labate C.A."/>
        </authorList>
    </citation>
    <scope>NUCLEOTIDE SEQUENCE</scope>
    <source>
        <strain evidence="1">MF-1</strain>
    </source>
</reference>
<name>A0A9Q3CRD9_9BASI</name>
<organism evidence="1 2">
    <name type="scientific">Austropuccinia psidii MF-1</name>
    <dbReference type="NCBI Taxonomy" id="1389203"/>
    <lineage>
        <taxon>Eukaryota</taxon>
        <taxon>Fungi</taxon>
        <taxon>Dikarya</taxon>
        <taxon>Basidiomycota</taxon>
        <taxon>Pucciniomycotina</taxon>
        <taxon>Pucciniomycetes</taxon>
        <taxon>Pucciniales</taxon>
        <taxon>Sphaerophragmiaceae</taxon>
        <taxon>Austropuccinia</taxon>
    </lineage>
</organism>
<proteinExistence type="predicted"/>
<accession>A0A9Q3CRD9</accession>